<sequence>MSHILHPGNYIVANKAHNMHLGRGIHEDKSLLPKDIVTLPGGVRAPIWKVERLHDGRYKLAVSKPPGREQYVADIKDKVYAILDPKGPAKPTEWTIKPIEGHGPHVYIVEASRKVWTVPHSTKPYAQVVMETMIVKVAEAQEEIPLPHSPTQLFTFIPAPGPRDDDEDNDEIRED</sequence>
<name>A0A0C2WFX4_AMAMK</name>
<dbReference type="InParanoid" id="A0A0C2WFX4"/>
<organism evidence="2 3">
    <name type="scientific">Amanita muscaria (strain Koide BX008)</name>
    <dbReference type="NCBI Taxonomy" id="946122"/>
    <lineage>
        <taxon>Eukaryota</taxon>
        <taxon>Fungi</taxon>
        <taxon>Dikarya</taxon>
        <taxon>Basidiomycota</taxon>
        <taxon>Agaricomycotina</taxon>
        <taxon>Agaricomycetes</taxon>
        <taxon>Agaricomycetidae</taxon>
        <taxon>Agaricales</taxon>
        <taxon>Pluteineae</taxon>
        <taxon>Amanitaceae</taxon>
        <taxon>Amanita</taxon>
    </lineage>
</organism>
<evidence type="ECO:0000313" key="2">
    <source>
        <dbReference type="EMBL" id="KIL60342.1"/>
    </source>
</evidence>
<dbReference type="Proteomes" id="UP000054549">
    <property type="component" value="Unassembled WGS sequence"/>
</dbReference>
<dbReference type="OrthoDB" id="3439489at2759"/>
<dbReference type="CDD" id="cd23428">
    <property type="entry name" value="beta-trefoil_Ricin_SPI"/>
    <property type="match status" value="1"/>
</dbReference>
<dbReference type="AlphaFoldDB" id="A0A0C2WFX4"/>
<feature type="compositionally biased region" description="Acidic residues" evidence="1">
    <location>
        <begin position="164"/>
        <end position="175"/>
    </location>
</feature>
<accession>A0A0C2WFX4</accession>
<evidence type="ECO:0000256" key="1">
    <source>
        <dbReference type="SAM" id="MobiDB-lite"/>
    </source>
</evidence>
<gene>
    <name evidence="2" type="ORF">M378DRAFT_168226</name>
</gene>
<dbReference type="EMBL" id="KN818300">
    <property type="protein sequence ID" value="KIL60342.1"/>
    <property type="molecule type" value="Genomic_DNA"/>
</dbReference>
<dbReference type="HOGENOM" id="CLU_115968_3_0_1"/>
<feature type="region of interest" description="Disordered" evidence="1">
    <location>
        <begin position="149"/>
        <end position="175"/>
    </location>
</feature>
<dbReference type="GO" id="GO:0004867">
    <property type="term" value="F:serine-type endopeptidase inhibitor activity"/>
    <property type="evidence" value="ECO:0007669"/>
    <property type="project" value="InterPro"/>
</dbReference>
<protein>
    <submittedName>
        <fullName evidence="2">Uncharacterized protein</fullName>
    </submittedName>
</protein>
<reference evidence="2 3" key="1">
    <citation type="submission" date="2014-04" db="EMBL/GenBank/DDBJ databases">
        <title>Evolutionary Origins and Diversification of the Mycorrhizal Mutualists.</title>
        <authorList>
            <consortium name="DOE Joint Genome Institute"/>
            <consortium name="Mycorrhizal Genomics Consortium"/>
            <person name="Kohler A."/>
            <person name="Kuo A."/>
            <person name="Nagy L.G."/>
            <person name="Floudas D."/>
            <person name="Copeland A."/>
            <person name="Barry K.W."/>
            <person name="Cichocki N."/>
            <person name="Veneault-Fourrey C."/>
            <person name="LaButti K."/>
            <person name="Lindquist E.A."/>
            <person name="Lipzen A."/>
            <person name="Lundell T."/>
            <person name="Morin E."/>
            <person name="Murat C."/>
            <person name="Riley R."/>
            <person name="Ohm R."/>
            <person name="Sun H."/>
            <person name="Tunlid A."/>
            <person name="Henrissat B."/>
            <person name="Grigoriev I.V."/>
            <person name="Hibbett D.S."/>
            <person name="Martin F."/>
        </authorList>
    </citation>
    <scope>NUCLEOTIDE SEQUENCE [LARGE SCALE GENOMIC DNA]</scope>
    <source>
        <strain evidence="2 3">Koide BX008</strain>
    </source>
</reference>
<keyword evidence="3" id="KW-1185">Reference proteome</keyword>
<dbReference type="InterPro" id="IPR031755">
    <property type="entry name" value="Inhibitor_I66"/>
</dbReference>
<dbReference type="Gene3D" id="2.80.10.50">
    <property type="match status" value="1"/>
</dbReference>
<proteinExistence type="predicted"/>
<evidence type="ECO:0000313" key="3">
    <source>
        <dbReference type="Proteomes" id="UP000054549"/>
    </source>
</evidence>
<dbReference type="Pfam" id="PF16850">
    <property type="entry name" value="Inhibitor_I66"/>
    <property type="match status" value="1"/>
</dbReference>